<dbReference type="InterPro" id="IPR000086">
    <property type="entry name" value="NUDIX_hydrolase_dom"/>
</dbReference>
<evidence type="ECO:0000313" key="16">
    <source>
        <dbReference type="EMBL" id="KAA5610549.1"/>
    </source>
</evidence>
<evidence type="ECO:0000256" key="14">
    <source>
        <dbReference type="PIRSR" id="PIRSR604385-3"/>
    </source>
</evidence>
<dbReference type="Proteomes" id="UP000325255">
    <property type="component" value="Unassembled WGS sequence"/>
</dbReference>
<dbReference type="GO" id="GO:0019144">
    <property type="term" value="F:ADP-sugar diphosphatase activity"/>
    <property type="evidence" value="ECO:0007669"/>
    <property type="project" value="TreeGrafter"/>
</dbReference>
<evidence type="ECO:0000256" key="13">
    <source>
        <dbReference type="PIRSR" id="PIRSR604385-2"/>
    </source>
</evidence>
<dbReference type="Gene3D" id="3.90.79.10">
    <property type="entry name" value="Nucleoside Triphosphate Pyrophosphohydrolase"/>
    <property type="match status" value="1"/>
</dbReference>
<keyword evidence="5 13" id="KW-0479">Metal-binding</keyword>
<dbReference type="GO" id="GO:0046872">
    <property type="term" value="F:metal ion binding"/>
    <property type="evidence" value="ECO:0007669"/>
    <property type="project" value="UniProtKB-KW"/>
</dbReference>
<evidence type="ECO:0000256" key="3">
    <source>
        <dbReference type="ARBA" id="ARBA00012453"/>
    </source>
</evidence>
<evidence type="ECO:0000256" key="4">
    <source>
        <dbReference type="ARBA" id="ARBA00013297"/>
    </source>
</evidence>
<dbReference type="SUPFAM" id="SSF55811">
    <property type="entry name" value="Nudix"/>
    <property type="match status" value="1"/>
</dbReference>
<reference evidence="16 17" key="1">
    <citation type="submission" date="2019-09" db="EMBL/GenBank/DDBJ databases">
        <title>Genome sequence of Rhodovastum atsumiense, a diverse member of the Acetobacteraceae family of non-sulfur purple photosynthetic bacteria.</title>
        <authorList>
            <person name="Meyer T."/>
            <person name="Kyndt J."/>
        </authorList>
    </citation>
    <scope>NUCLEOTIDE SEQUENCE [LARGE SCALE GENOMIC DNA]</scope>
    <source>
        <strain evidence="16 17">DSM 21279</strain>
    </source>
</reference>
<feature type="binding site" evidence="13">
    <location>
        <position position="117"/>
    </location>
    <ligand>
        <name>Mg(2+)</name>
        <dbReference type="ChEBI" id="CHEBI:18420"/>
        <label>1</label>
    </ligand>
</feature>
<comment type="cofactor">
    <cofactor evidence="1 13">
        <name>Mg(2+)</name>
        <dbReference type="ChEBI" id="CHEBI:18420"/>
    </cofactor>
</comment>
<evidence type="ECO:0000256" key="9">
    <source>
        <dbReference type="ARBA" id="ARBA00030162"/>
    </source>
</evidence>
<evidence type="ECO:0000256" key="6">
    <source>
        <dbReference type="ARBA" id="ARBA00022801"/>
    </source>
</evidence>
<accession>A0A5M6IRL1</accession>
<name>A0A5M6IRL1_9PROT</name>
<dbReference type="GO" id="GO:0019693">
    <property type="term" value="P:ribose phosphate metabolic process"/>
    <property type="evidence" value="ECO:0007669"/>
    <property type="project" value="TreeGrafter"/>
</dbReference>
<dbReference type="InterPro" id="IPR004385">
    <property type="entry name" value="NDP_pyrophosphatase"/>
</dbReference>
<evidence type="ECO:0000256" key="5">
    <source>
        <dbReference type="ARBA" id="ARBA00022723"/>
    </source>
</evidence>
<dbReference type="GO" id="GO:0005829">
    <property type="term" value="C:cytosol"/>
    <property type="evidence" value="ECO:0007669"/>
    <property type="project" value="TreeGrafter"/>
</dbReference>
<dbReference type="Pfam" id="PF00293">
    <property type="entry name" value="NUDIX"/>
    <property type="match status" value="1"/>
</dbReference>
<comment type="function">
    <text evidence="8">Acts on ADP-mannose and ADP-glucose as well as ADP-ribose. Prevents glycogen biosynthesis. The reaction catalyzed by this enzyme is a limiting step of the gluconeogenic process.</text>
</comment>
<dbReference type="PROSITE" id="PS51462">
    <property type="entry name" value="NUDIX"/>
    <property type="match status" value="1"/>
</dbReference>
<evidence type="ECO:0000313" key="17">
    <source>
        <dbReference type="Proteomes" id="UP000325255"/>
    </source>
</evidence>
<dbReference type="EC" id="3.6.1.13" evidence="3"/>
<dbReference type="GO" id="GO:0006753">
    <property type="term" value="P:nucleoside phosphate metabolic process"/>
    <property type="evidence" value="ECO:0007669"/>
    <property type="project" value="TreeGrafter"/>
</dbReference>
<protein>
    <recommendedName>
        <fullName evidence="4">ADP-ribose pyrophosphatase</fullName>
        <ecNumber evidence="3">3.6.1.13</ecNumber>
    </recommendedName>
    <alternativeName>
        <fullName evidence="9">ADP-ribose diphosphatase</fullName>
    </alternativeName>
    <alternativeName>
        <fullName evidence="11">ADP-ribose phosphohydrolase</fullName>
    </alternativeName>
    <alternativeName>
        <fullName evidence="10">Adenosine diphosphoribose pyrophosphatase</fullName>
    </alternativeName>
</protein>
<dbReference type="InterPro" id="IPR015797">
    <property type="entry name" value="NUDIX_hydrolase-like_dom_sf"/>
</dbReference>
<comment type="caution">
    <text evidence="16">The sequence shown here is derived from an EMBL/GenBank/DDBJ whole genome shotgun (WGS) entry which is preliminary data.</text>
</comment>
<comment type="catalytic activity">
    <reaction evidence="12">
        <text>ADP-D-ribose + H2O = D-ribose 5-phosphate + AMP + 2 H(+)</text>
        <dbReference type="Rhea" id="RHEA:10412"/>
        <dbReference type="ChEBI" id="CHEBI:15377"/>
        <dbReference type="ChEBI" id="CHEBI:15378"/>
        <dbReference type="ChEBI" id="CHEBI:57967"/>
        <dbReference type="ChEBI" id="CHEBI:78346"/>
        <dbReference type="ChEBI" id="CHEBI:456215"/>
        <dbReference type="EC" id="3.6.1.13"/>
    </reaction>
</comment>
<dbReference type="EMBL" id="VWPK01000031">
    <property type="protein sequence ID" value="KAA5610549.1"/>
    <property type="molecule type" value="Genomic_DNA"/>
</dbReference>
<feature type="short sequence motif" description="Nudix box" evidence="14">
    <location>
        <begin position="98"/>
        <end position="120"/>
    </location>
</feature>
<feature type="domain" description="Nudix hydrolase" evidence="15">
    <location>
        <begin position="56"/>
        <end position="204"/>
    </location>
</feature>
<keyword evidence="7 13" id="KW-0460">Magnesium</keyword>
<keyword evidence="17" id="KW-1185">Reference proteome</keyword>
<dbReference type="PANTHER" id="PTHR11839">
    <property type="entry name" value="UDP/ADP-SUGAR PYROPHOSPHATASE"/>
    <property type="match status" value="1"/>
</dbReference>
<evidence type="ECO:0000256" key="10">
    <source>
        <dbReference type="ARBA" id="ARBA00030308"/>
    </source>
</evidence>
<proteinExistence type="inferred from homology"/>
<feature type="binding site" evidence="13">
    <location>
        <position position="170"/>
    </location>
    <ligand>
        <name>Mg(2+)</name>
        <dbReference type="ChEBI" id="CHEBI:18420"/>
        <label>1</label>
    </ligand>
</feature>
<evidence type="ECO:0000256" key="8">
    <source>
        <dbReference type="ARBA" id="ARBA00025164"/>
    </source>
</evidence>
<evidence type="ECO:0000256" key="7">
    <source>
        <dbReference type="ARBA" id="ARBA00022842"/>
    </source>
</evidence>
<dbReference type="InterPro" id="IPR020084">
    <property type="entry name" value="NUDIX_hydrolase_CS"/>
</dbReference>
<feature type="binding site" evidence="13">
    <location>
        <position position="113"/>
    </location>
    <ligand>
        <name>Mg(2+)</name>
        <dbReference type="ChEBI" id="CHEBI:18420"/>
        <label>1</label>
    </ligand>
</feature>
<dbReference type="PROSITE" id="PS00893">
    <property type="entry name" value="NUDIX_BOX"/>
    <property type="match status" value="1"/>
</dbReference>
<comment type="similarity">
    <text evidence="2">Belongs to the Nudix hydrolase family. NudF subfamily.</text>
</comment>
<sequence>MVPPMPKSSPLPPWPGLTVESDETVWNGRFPLQRIKFRHRRFDGDTSPVRTWELWRRGRAAALLPYDPVADVVVLIEQFRLPALAAGVDPVMVEVPAGLCDPGEDVATTLVRETQEELGLTPRRILPISDILLSPGGCDEFCALHAGEVTAPPCDAEGIVGRTGLASEAEDIQVRIWPADRAIEAALAGQMPNAVTAIALLWLAAKRETLRTLWKDPA</sequence>
<evidence type="ECO:0000256" key="11">
    <source>
        <dbReference type="ARBA" id="ARBA00033056"/>
    </source>
</evidence>
<organism evidence="16 17">
    <name type="scientific">Rhodovastum atsumiense</name>
    <dbReference type="NCBI Taxonomy" id="504468"/>
    <lineage>
        <taxon>Bacteria</taxon>
        <taxon>Pseudomonadati</taxon>
        <taxon>Pseudomonadota</taxon>
        <taxon>Alphaproteobacteria</taxon>
        <taxon>Acetobacterales</taxon>
        <taxon>Acetobacteraceae</taxon>
        <taxon>Rhodovastum</taxon>
    </lineage>
</organism>
<feature type="binding site" evidence="13">
    <location>
        <position position="97"/>
    </location>
    <ligand>
        <name>Mg(2+)</name>
        <dbReference type="ChEBI" id="CHEBI:18420"/>
        <label>1</label>
    </ligand>
</feature>
<dbReference type="PANTHER" id="PTHR11839:SF5">
    <property type="entry name" value="ADP-RIBOSE PYROPHOSPHATASE"/>
    <property type="match status" value="1"/>
</dbReference>
<evidence type="ECO:0000256" key="1">
    <source>
        <dbReference type="ARBA" id="ARBA00001946"/>
    </source>
</evidence>
<evidence type="ECO:0000259" key="15">
    <source>
        <dbReference type="PROSITE" id="PS51462"/>
    </source>
</evidence>
<dbReference type="NCBIfam" id="TIGR00052">
    <property type="entry name" value="nudix-type nucleoside diphosphatase, YffH/AdpP family"/>
    <property type="match status" value="1"/>
</dbReference>
<evidence type="ECO:0000256" key="12">
    <source>
        <dbReference type="ARBA" id="ARBA00049546"/>
    </source>
</evidence>
<dbReference type="OrthoDB" id="5292471at2"/>
<gene>
    <name evidence="16" type="ORF">F1189_18905</name>
</gene>
<dbReference type="CDD" id="cd24155">
    <property type="entry name" value="NUDIX_ADPRase"/>
    <property type="match status" value="1"/>
</dbReference>
<evidence type="ECO:0000256" key="2">
    <source>
        <dbReference type="ARBA" id="ARBA00007482"/>
    </source>
</evidence>
<dbReference type="GO" id="GO:0047631">
    <property type="term" value="F:ADP-ribose diphosphatase activity"/>
    <property type="evidence" value="ECO:0007669"/>
    <property type="project" value="UniProtKB-EC"/>
</dbReference>
<dbReference type="AlphaFoldDB" id="A0A5M6IRL1"/>
<keyword evidence="6" id="KW-0378">Hydrolase</keyword>